<feature type="transmembrane region" description="Helical" evidence="8">
    <location>
        <begin position="23"/>
        <end position="45"/>
    </location>
</feature>
<feature type="transmembrane region" description="Helical" evidence="8">
    <location>
        <begin position="99"/>
        <end position="121"/>
    </location>
</feature>
<dbReference type="InterPro" id="IPR017452">
    <property type="entry name" value="GPCR_Rhodpsn_7TM"/>
</dbReference>
<protein>
    <recommendedName>
        <fullName evidence="9">G-protein coupled receptors family 1 profile domain-containing protein</fullName>
    </recommendedName>
</protein>
<keyword evidence="6" id="KW-0675">Receptor</keyword>
<accession>A0A815TEF8</accession>
<keyword evidence="3 8" id="KW-1133">Transmembrane helix</keyword>
<feature type="transmembrane region" description="Helical" evidence="8">
    <location>
        <begin position="185"/>
        <end position="204"/>
    </location>
</feature>
<dbReference type="PANTHER" id="PTHR24243">
    <property type="entry name" value="G-PROTEIN COUPLED RECEPTOR"/>
    <property type="match status" value="1"/>
</dbReference>
<evidence type="ECO:0000256" key="4">
    <source>
        <dbReference type="ARBA" id="ARBA00023040"/>
    </source>
</evidence>
<dbReference type="OrthoDB" id="10024080at2759"/>
<feature type="transmembrane region" description="Helical" evidence="8">
    <location>
        <begin position="278"/>
        <end position="299"/>
    </location>
</feature>
<organism evidence="10 11">
    <name type="scientific">Adineta ricciae</name>
    <name type="common">Rotifer</name>
    <dbReference type="NCBI Taxonomy" id="249248"/>
    <lineage>
        <taxon>Eukaryota</taxon>
        <taxon>Metazoa</taxon>
        <taxon>Spiralia</taxon>
        <taxon>Gnathifera</taxon>
        <taxon>Rotifera</taxon>
        <taxon>Eurotatoria</taxon>
        <taxon>Bdelloidea</taxon>
        <taxon>Adinetida</taxon>
        <taxon>Adinetidae</taxon>
        <taxon>Adineta</taxon>
    </lineage>
</organism>
<evidence type="ECO:0000256" key="8">
    <source>
        <dbReference type="SAM" id="Phobius"/>
    </source>
</evidence>
<gene>
    <name evidence="10" type="ORF">EDS130_LOCUS42817</name>
</gene>
<dbReference type="EMBL" id="CAJNOJ010000652">
    <property type="protein sequence ID" value="CAF1504092.1"/>
    <property type="molecule type" value="Genomic_DNA"/>
</dbReference>
<feature type="transmembrane region" description="Helical" evidence="8">
    <location>
        <begin position="142"/>
        <end position="159"/>
    </location>
</feature>
<keyword evidence="2 8" id="KW-0812">Transmembrane</keyword>
<feature type="transmembrane region" description="Helical" evidence="8">
    <location>
        <begin position="57"/>
        <end position="79"/>
    </location>
</feature>
<evidence type="ECO:0000256" key="3">
    <source>
        <dbReference type="ARBA" id="ARBA00022989"/>
    </source>
</evidence>
<keyword evidence="7" id="KW-0807">Transducer</keyword>
<dbReference type="AlphaFoldDB" id="A0A815TEF8"/>
<keyword evidence="4" id="KW-0297">G-protein coupled receptor</keyword>
<evidence type="ECO:0000259" key="9">
    <source>
        <dbReference type="PROSITE" id="PS50262"/>
    </source>
</evidence>
<evidence type="ECO:0000256" key="5">
    <source>
        <dbReference type="ARBA" id="ARBA00023136"/>
    </source>
</evidence>
<dbReference type="Proteomes" id="UP000663852">
    <property type="component" value="Unassembled WGS sequence"/>
</dbReference>
<dbReference type="GO" id="GO:0005886">
    <property type="term" value="C:plasma membrane"/>
    <property type="evidence" value="ECO:0007669"/>
    <property type="project" value="TreeGrafter"/>
</dbReference>
<dbReference type="PROSITE" id="PS50262">
    <property type="entry name" value="G_PROTEIN_RECEP_F1_2"/>
    <property type="match status" value="1"/>
</dbReference>
<dbReference type="SUPFAM" id="SSF81321">
    <property type="entry name" value="Family A G protein-coupled receptor-like"/>
    <property type="match status" value="1"/>
</dbReference>
<sequence>MNTSSATTDSQVTNIDTIKNYLLSYWGIIYLLIGTIGTSLNLYIFTDRNYRSSSPCIPYLLASTLATLPLMYVSILSRIGIGFRITPFYYIPILCKLQVYIANVSVSLVIWFTIGSCWDRFLSSSRKACVRRMSSHRNSRRTILAITFCISAAYAQIFYCFDGPLVMAAAPCSAKNTPCTTIDTILLFFIQFFAPPLLIFCLGIKIHQNVHQMATISSQQQGHVLNKQKADRSILKMIVFQVIVLLLCSIPIIVFRLYSTATMTISKSNLRRSIENLIFNATLMIFYCDKMCSFYIYTLTSYHFRKILKGFITRMRCINVIVPAES</sequence>
<keyword evidence="5 8" id="KW-0472">Membrane</keyword>
<reference evidence="10" key="1">
    <citation type="submission" date="2021-02" db="EMBL/GenBank/DDBJ databases">
        <authorList>
            <person name="Nowell W R."/>
        </authorList>
    </citation>
    <scope>NUCLEOTIDE SEQUENCE</scope>
</reference>
<dbReference type="PANTHER" id="PTHR24243:SF230">
    <property type="entry name" value="G-PROTEIN COUPLED RECEPTORS FAMILY 1 PROFILE DOMAIN-CONTAINING PROTEIN"/>
    <property type="match status" value="1"/>
</dbReference>
<feature type="domain" description="G-protein coupled receptors family 1 profile" evidence="9">
    <location>
        <begin position="37"/>
        <end position="297"/>
    </location>
</feature>
<comment type="subcellular location">
    <subcellularLocation>
        <location evidence="1">Membrane</location>
        <topology evidence="1">Multi-pass membrane protein</topology>
    </subcellularLocation>
</comment>
<dbReference type="GO" id="GO:0004930">
    <property type="term" value="F:G protein-coupled receptor activity"/>
    <property type="evidence" value="ECO:0007669"/>
    <property type="project" value="UniProtKB-KW"/>
</dbReference>
<evidence type="ECO:0000256" key="6">
    <source>
        <dbReference type="ARBA" id="ARBA00023170"/>
    </source>
</evidence>
<evidence type="ECO:0000256" key="7">
    <source>
        <dbReference type="ARBA" id="ARBA00023224"/>
    </source>
</evidence>
<evidence type="ECO:0000313" key="11">
    <source>
        <dbReference type="Proteomes" id="UP000663852"/>
    </source>
</evidence>
<evidence type="ECO:0000313" key="10">
    <source>
        <dbReference type="EMBL" id="CAF1504092.1"/>
    </source>
</evidence>
<comment type="caution">
    <text evidence="10">The sequence shown here is derived from an EMBL/GenBank/DDBJ whole genome shotgun (WGS) entry which is preliminary data.</text>
</comment>
<evidence type="ECO:0000256" key="2">
    <source>
        <dbReference type="ARBA" id="ARBA00022692"/>
    </source>
</evidence>
<proteinExistence type="predicted"/>
<dbReference type="Gene3D" id="1.20.1070.10">
    <property type="entry name" value="Rhodopsin 7-helix transmembrane proteins"/>
    <property type="match status" value="1"/>
</dbReference>
<evidence type="ECO:0000256" key="1">
    <source>
        <dbReference type="ARBA" id="ARBA00004141"/>
    </source>
</evidence>
<feature type="transmembrane region" description="Helical" evidence="8">
    <location>
        <begin position="237"/>
        <end position="258"/>
    </location>
</feature>
<name>A0A815TEF8_ADIRI</name>